<dbReference type="InterPro" id="IPR050135">
    <property type="entry name" value="dGTPase-like"/>
</dbReference>
<dbReference type="Pfam" id="PF13286">
    <property type="entry name" value="HD_assoc"/>
    <property type="match status" value="1"/>
</dbReference>
<keyword evidence="1" id="KW-0378">Hydrolase</keyword>
<dbReference type="NCBIfam" id="NF002326">
    <property type="entry name" value="PRK01286.1-1"/>
    <property type="match status" value="1"/>
</dbReference>
<evidence type="ECO:0000256" key="1">
    <source>
        <dbReference type="ARBA" id="ARBA00022801"/>
    </source>
</evidence>
<dbReference type="InterPro" id="IPR023023">
    <property type="entry name" value="dNTPase_2"/>
</dbReference>
<protein>
    <recommendedName>
        <fullName evidence="2">HD domain-containing protein</fullName>
    </recommendedName>
</protein>
<dbReference type="AlphaFoldDB" id="A0A381ZYC9"/>
<accession>A0A381ZYC9</accession>
<dbReference type="HAMAP" id="MF_01212">
    <property type="entry name" value="dGTPase_type2"/>
    <property type="match status" value="1"/>
</dbReference>
<dbReference type="SMART" id="SM00471">
    <property type="entry name" value="HDc"/>
    <property type="match status" value="1"/>
</dbReference>
<reference evidence="3" key="1">
    <citation type="submission" date="2018-05" db="EMBL/GenBank/DDBJ databases">
        <authorList>
            <person name="Lanie J.A."/>
            <person name="Ng W.-L."/>
            <person name="Kazmierczak K.M."/>
            <person name="Andrzejewski T.M."/>
            <person name="Davidsen T.M."/>
            <person name="Wayne K.J."/>
            <person name="Tettelin H."/>
            <person name="Glass J.I."/>
            <person name="Rusch D."/>
            <person name="Podicherti R."/>
            <person name="Tsui H.-C.T."/>
            <person name="Winkler M.E."/>
        </authorList>
    </citation>
    <scope>NUCLEOTIDE SEQUENCE</scope>
</reference>
<dbReference type="Gene3D" id="1.10.3210.10">
    <property type="entry name" value="Hypothetical protein af1432"/>
    <property type="match status" value="1"/>
</dbReference>
<organism evidence="3">
    <name type="scientific">marine metagenome</name>
    <dbReference type="NCBI Taxonomy" id="408172"/>
    <lineage>
        <taxon>unclassified sequences</taxon>
        <taxon>metagenomes</taxon>
        <taxon>ecological metagenomes</taxon>
    </lineage>
</organism>
<dbReference type="GO" id="GO:0008832">
    <property type="term" value="F:dGTPase activity"/>
    <property type="evidence" value="ECO:0007669"/>
    <property type="project" value="TreeGrafter"/>
</dbReference>
<dbReference type="PROSITE" id="PS51831">
    <property type="entry name" value="HD"/>
    <property type="match status" value="1"/>
</dbReference>
<dbReference type="InterPro" id="IPR003607">
    <property type="entry name" value="HD/PDEase_dom"/>
</dbReference>
<proteinExistence type="inferred from homology"/>
<dbReference type="InterPro" id="IPR006261">
    <property type="entry name" value="dGTPase"/>
</dbReference>
<dbReference type="CDD" id="cd00077">
    <property type="entry name" value="HDc"/>
    <property type="match status" value="1"/>
</dbReference>
<dbReference type="PANTHER" id="PTHR11373">
    <property type="entry name" value="DEOXYNUCLEOSIDE TRIPHOSPHATE TRIPHOSPHOHYDROLASE"/>
    <property type="match status" value="1"/>
</dbReference>
<dbReference type="GO" id="GO:0006203">
    <property type="term" value="P:dGTP catabolic process"/>
    <property type="evidence" value="ECO:0007669"/>
    <property type="project" value="TreeGrafter"/>
</dbReference>
<evidence type="ECO:0000313" key="3">
    <source>
        <dbReference type="EMBL" id="SVA94149.1"/>
    </source>
</evidence>
<dbReference type="NCBIfam" id="TIGR01353">
    <property type="entry name" value="dGTP_triPase"/>
    <property type="match status" value="1"/>
</dbReference>
<dbReference type="InterPro" id="IPR026875">
    <property type="entry name" value="PHydrolase_assoc_dom"/>
</dbReference>
<dbReference type="InterPro" id="IPR006674">
    <property type="entry name" value="HD_domain"/>
</dbReference>
<dbReference type="SUPFAM" id="SSF109604">
    <property type="entry name" value="HD-domain/PDEase-like"/>
    <property type="match status" value="1"/>
</dbReference>
<evidence type="ECO:0000259" key="2">
    <source>
        <dbReference type="PROSITE" id="PS51831"/>
    </source>
</evidence>
<feature type="domain" description="HD" evidence="2">
    <location>
        <begin position="63"/>
        <end position="199"/>
    </location>
</feature>
<gene>
    <name evidence="3" type="ORF">METZ01_LOCUS147003</name>
</gene>
<sequence length="375" mass="43858">MAHILSADPQNSRGRFYEEFNEETKRTPFERDRDRIIHSNSFRKLKHKTQVFIESDSDYYRTRLTHSIEVAQIARSLCRAMKLNEDLGEVVSLAHDLGHPPFGHNGEKALNESMENFGGFKHNDQTLRVITHIERRHPNFNGLNLTWESLEGIAKHNGLMINDVPYHTSNYNKIYNLHLKCNPHLESQIASISDDIAYNNHDVEDALRAGLISLDSLKEISYFDEIIRNINSLYKDIDESLTTYQVLRTSISKMVNDIIINSNKNIINKNIKNINDVFSSKTFLISMSEKMKNDSVLIKNFLYDNVYNHSKLKQKRNEVENITTKLFDYYLKNFDKLPKDWSIQKKEESENRIICDYISGMTDRYASKLYKSIYE</sequence>
<name>A0A381ZYC9_9ZZZZ</name>
<dbReference type="EMBL" id="UINC01023124">
    <property type="protein sequence ID" value="SVA94149.1"/>
    <property type="molecule type" value="Genomic_DNA"/>
</dbReference>
<dbReference type="Pfam" id="PF01966">
    <property type="entry name" value="HD"/>
    <property type="match status" value="1"/>
</dbReference>
<dbReference type="PANTHER" id="PTHR11373:SF43">
    <property type="entry name" value="DEOXYGUANOSINETRIPHOSPHATE TRIPHOSPHOHYDROLASE-LIKE PROTEIN"/>
    <property type="match status" value="1"/>
</dbReference>